<dbReference type="GO" id="GO:0005886">
    <property type="term" value="C:plasma membrane"/>
    <property type="evidence" value="ECO:0007669"/>
    <property type="project" value="UniProtKB-SubCell"/>
</dbReference>
<comment type="function">
    <text evidence="11 12">Heme chaperone required for the biogenesis of c-type cytochromes. Transiently binds heme delivered by CcmC and transfers the heme to apo-cytochromes in a process facilitated by CcmF and CcmH.</text>
</comment>
<comment type="subcellular location">
    <subcellularLocation>
        <location evidence="1">Cell inner membrane</location>
    </subcellularLocation>
    <subcellularLocation>
        <location evidence="12">Cell membrane</location>
        <topology evidence="12">Single-pass type II membrane protein</topology>
    </subcellularLocation>
</comment>
<evidence type="ECO:0000256" key="2">
    <source>
        <dbReference type="ARBA" id="ARBA00022475"/>
    </source>
</evidence>
<comment type="similarity">
    <text evidence="12">Belongs to the CcmE/CycJ family.</text>
</comment>
<evidence type="ECO:0000256" key="10">
    <source>
        <dbReference type="ARBA" id="ARBA00023136"/>
    </source>
</evidence>
<dbReference type="GO" id="GO:0020037">
    <property type="term" value="F:heme binding"/>
    <property type="evidence" value="ECO:0007669"/>
    <property type="project" value="InterPro"/>
</dbReference>
<evidence type="ECO:0000256" key="7">
    <source>
        <dbReference type="ARBA" id="ARBA00022968"/>
    </source>
</evidence>
<organism evidence="14 15">
    <name type="scientific">Labrys okinawensis</name>
    <dbReference type="NCBI Taxonomy" id="346911"/>
    <lineage>
        <taxon>Bacteria</taxon>
        <taxon>Pseudomonadati</taxon>
        <taxon>Pseudomonadota</taxon>
        <taxon>Alphaproteobacteria</taxon>
        <taxon>Hyphomicrobiales</taxon>
        <taxon>Xanthobacteraceae</taxon>
        <taxon>Labrys</taxon>
    </lineage>
</organism>
<feature type="topological domain" description="Extracellular" evidence="12">
    <location>
        <begin position="29"/>
        <end position="151"/>
    </location>
</feature>
<name>A0A2S9QFH8_9HYPH</name>
<dbReference type="PANTHER" id="PTHR34128:SF2">
    <property type="entry name" value="CYTOCHROME C-TYPE BIOGENESIS PROTEIN CCME HOMOLOG, MITOCHONDRIAL"/>
    <property type="match status" value="1"/>
</dbReference>
<evidence type="ECO:0000256" key="13">
    <source>
        <dbReference type="PIRSR" id="PIRSR604329-50"/>
    </source>
</evidence>
<evidence type="ECO:0000256" key="4">
    <source>
        <dbReference type="ARBA" id="ARBA00022692"/>
    </source>
</evidence>
<evidence type="ECO:0000313" key="15">
    <source>
        <dbReference type="Proteomes" id="UP000237682"/>
    </source>
</evidence>
<dbReference type="SUPFAM" id="SSF82093">
    <property type="entry name" value="Heme chaperone CcmE"/>
    <property type="match status" value="1"/>
</dbReference>
<dbReference type="AlphaFoldDB" id="A0A2S9QFH8"/>
<reference evidence="14 15" key="1">
    <citation type="submission" date="2018-02" db="EMBL/GenBank/DDBJ databases">
        <title>Whole genome sequencing of endophytic bacterium.</title>
        <authorList>
            <person name="Eedara R."/>
            <person name="Podile A.R."/>
        </authorList>
    </citation>
    <scope>NUCLEOTIDE SEQUENCE [LARGE SCALE GENOMIC DNA]</scope>
    <source>
        <strain evidence="14 15">RP1T</strain>
    </source>
</reference>
<dbReference type="EMBL" id="PUEJ01000003">
    <property type="protein sequence ID" value="PRH88085.1"/>
    <property type="molecule type" value="Genomic_DNA"/>
</dbReference>
<dbReference type="NCBIfam" id="NF009731">
    <property type="entry name" value="PRK13254.1-5"/>
    <property type="match status" value="1"/>
</dbReference>
<dbReference type="Gene3D" id="2.40.50.140">
    <property type="entry name" value="Nucleic acid-binding proteins"/>
    <property type="match status" value="1"/>
</dbReference>
<keyword evidence="5 12" id="KW-0479">Metal-binding</keyword>
<evidence type="ECO:0000256" key="8">
    <source>
        <dbReference type="ARBA" id="ARBA00022989"/>
    </source>
</evidence>
<accession>A0A2S9QFH8</accession>
<feature type="binding site" description="axial binding residue" evidence="12 13">
    <location>
        <position position="126"/>
    </location>
    <ligand>
        <name>heme</name>
        <dbReference type="ChEBI" id="CHEBI:30413"/>
    </ligand>
    <ligandPart>
        <name>Fe</name>
        <dbReference type="ChEBI" id="CHEBI:18248"/>
    </ligandPart>
</feature>
<dbReference type="GO" id="GO:0046872">
    <property type="term" value="F:metal ion binding"/>
    <property type="evidence" value="ECO:0007669"/>
    <property type="project" value="UniProtKB-KW"/>
</dbReference>
<evidence type="ECO:0000256" key="12">
    <source>
        <dbReference type="HAMAP-Rule" id="MF_01959"/>
    </source>
</evidence>
<keyword evidence="10 12" id="KW-0472">Membrane</keyword>
<keyword evidence="6 12" id="KW-0201">Cytochrome c-type biogenesis</keyword>
<keyword evidence="2 12" id="KW-1003">Cell membrane</keyword>
<keyword evidence="15" id="KW-1185">Reference proteome</keyword>
<evidence type="ECO:0000256" key="11">
    <source>
        <dbReference type="ARBA" id="ARBA00056663"/>
    </source>
</evidence>
<evidence type="ECO:0000256" key="6">
    <source>
        <dbReference type="ARBA" id="ARBA00022748"/>
    </source>
</evidence>
<keyword evidence="3 12" id="KW-0349">Heme</keyword>
<sequence length="151" mass="15930">MTRKGRRLAMIGAAGMVLAVAVGLVLFSLGGTMSYFAGPSDIVGKQTTPGQRWRLGGLVEQGSLQRGSASEISFTVTDTNKSIKVVYSGIVPDLFREGQGVVAEGVVDSAGVFQADTLLAKHDEKYMPKEVADALKAQGHWEEGGAYGKKP</sequence>
<dbReference type="GO" id="GO:0017003">
    <property type="term" value="P:protein-heme linkage"/>
    <property type="evidence" value="ECO:0007669"/>
    <property type="project" value="UniProtKB-UniRule"/>
</dbReference>
<dbReference type="GO" id="GO:0017004">
    <property type="term" value="P:cytochrome complex assembly"/>
    <property type="evidence" value="ECO:0007669"/>
    <property type="project" value="UniProtKB-KW"/>
</dbReference>
<gene>
    <name evidence="12" type="primary">ccmE</name>
    <name evidence="12" type="synonym">cycJ</name>
    <name evidence="14" type="ORF">C5L14_09350</name>
</gene>
<dbReference type="HAMAP" id="MF_01959">
    <property type="entry name" value="CcmE"/>
    <property type="match status" value="1"/>
</dbReference>
<keyword evidence="7 12" id="KW-0735">Signal-anchor</keyword>
<keyword evidence="4 12" id="KW-0812">Transmembrane</keyword>
<protein>
    <recommendedName>
        <fullName evidence="12">Cytochrome c-type biogenesis protein CcmE</fullName>
    </recommendedName>
    <alternativeName>
        <fullName evidence="12">Cytochrome c maturation protein E</fullName>
    </alternativeName>
    <alternativeName>
        <fullName evidence="12">Heme chaperone CcmE</fullName>
    </alternativeName>
</protein>
<proteinExistence type="inferred from homology"/>
<dbReference type="PANTHER" id="PTHR34128">
    <property type="entry name" value="CYTOCHROME C-TYPE BIOGENESIS PROTEIN CCME HOMOLOG, MITOCHONDRIAL"/>
    <property type="match status" value="1"/>
</dbReference>
<dbReference type="InterPro" id="IPR004329">
    <property type="entry name" value="CcmE"/>
</dbReference>
<evidence type="ECO:0000256" key="9">
    <source>
        <dbReference type="ARBA" id="ARBA00023004"/>
    </source>
</evidence>
<dbReference type="InterPro" id="IPR012340">
    <property type="entry name" value="NA-bd_OB-fold"/>
</dbReference>
<evidence type="ECO:0000256" key="3">
    <source>
        <dbReference type="ARBA" id="ARBA00022617"/>
    </source>
</evidence>
<evidence type="ECO:0000313" key="14">
    <source>
        <dbReference type="EMBL" id="PRH88085.1"/>
    </source>
</evidence>
<dbReference type="Pfam" id="PF03100">
    <property type="entry name" value="CcmE"/>
    <property type="match status" value="1"/>
</dbReference>
<evidence type="ECO:0000256" key="5">
    <source>
        <dbReference type="ARBA" id="ARBA00022723"/>
    </source>
</evidence>
<dbReference type="Proteomes" id="UP000237682">
    <property type="component" value="Unassembled WGS sequence"/>
</dbReference>
<keyword evidence="8 12" id="KW-1133">Transmembrane helix</keyword>
<dbReference type="OrthoDB" id="9793584at2"/>
<keyword evidence="9 12" id="KW-0408">Iron</keyword>
<feature type="topological domain" description="Cytoplasmic" evidence="12">
    <location>
        <begin position="1"/>
        <end position="7"/>
    </location>
</feature>
<evidence type="ECO:0000256" key="1">
    <source>
        <dbReference type="ARBA" id="ARBA00004533"/>
    </source>
</evidence>
<dbReference type="InterPro" id="IPR036127">
    <property type="entry name" value="CcmE-like_sf"/>
</dbReference>
<dbReference type="RefSeq" id="WP_105861750.1">
    <property type="nucleotide sequence ID" value="NZ_PUEJ01000003.1"/>
</dbReference>
<comment type="caution">
    <text evidence="14">The sequence shown here is derived from an EMBL/GenBank/DDBJ whole genome shotgun (WGS) entry which is preliminary data.</text>
</comment>
<feature type="binding site" description="covalent" evidence="12 13">
    <location>
        <position position="122"/>
    </location>
    <ligand>
        <name>heme</name>
        <dbReference type="ChEBI" id="CHEBI:30413"/>
    </ligand>
</feature>
<dbReference type="FunFam" id="2.40.50.140:FF:000104">
    <property type="entry name" value="Cytochrome c-type biogenesis protein CcmE"/>
    <property type="match status" value="1"/>
</dbReference>
<dbReference type="NCBIfam" id="NF009727">
    <property type="entry name" value="PRK13254.1-1"/>
    <property type="match status" value="1"/>
</dbReference>